<dbReference type="GeneTree" id="ENSGT00390000004985"/>
<dbReference type="CTD" id="153643"/>
<reference evidence="4 5" key="1">
    <citation type="journal article" date="2008" name="Nature">
        <title>Genome analysis of the platypus reveals unique signatures of evolution.</title>
        <authorList>
            <person name="Warren W.C."/>
            <person name="Hillier L.W."/>
            <person name="Marshall Graves J.A."/>
            <person name="Birney E."/>
            <person name="Ponting C.P."/>
            <person name="Grutzner F."/>
            <person name="Belov K."/>
            <person name="Miller W."/>
            <person name="Clarke L."/>
            <person name="Chinwalla A.T."/>
            <person name="Yang S.P."/>
            <person name="Heger A."/>
            <person name="Locke D.P."/>
            <person name="Miethke P."/>
            <person name="Waters P.D."/>
            <person name="Veyrunes F."/>
            <person name="Fulton L."/>
            <person name="Fulton B."/>
            <person name="Graves T."/>
            <person name="Wallis J."/>
            <person name="Puente X.S."/>
            <person name="Lopez-Otin C."/>
            <person name="Ordonez G.R."/>
            <person name="Eichler E.E."/>
            <person name="Chen L."/>
            <person name="Cheng Z."/>
            <person name="Deakin J.E."/>
            <person name="Alsop A."/>
            <person name="Thompson K."/>
            <person name="Kirby P."/>
            <person name="Papenfuss A.T."/>
            <person name="Wakefield M.J."/>
            <person name="Olender T."/>
            <person name="Lancet D."/>
            <person name="Huttley G.A."/>
            <person name="Smit A.F."/>
            <person name="Pask A."/>
            <person name="Temple-Smith P."/>
            <person name="Batzer M.A."/>
            <person name="Walker J.A."/>
            <person name="Konkel M.K."/>
            <person name="Harris R.S."/>
            <person name="Whittington C.M."/>
            <person name="Wong E.S."/>
            <person name="Gemmell N.J."/>
            <person name="Buschiazzo E."/>
            <person name="Vargas Jentzsch I.M."/>
            <person name="Merkel A."/>
            <person name="Schmitz J."/>
            <person name="Zemann A."/>
            <person name="Churakov G."/>
            <person name="Kriegs J.O."/>
            <person name="Brosius J."/>
            <person name="Murchison E.P."/>
            <person name="Sachidanandam R."/>
            <person name="Smith C."/>
            <person name="Hannon G.J."/>
            <person name="Tsend-Ayush E."/>
            <person name="McMillan D."/>
            <person name="Attenborough R."/>
            <person name="Rens W."/>
            <person name="Ferguson-Smith M."/>
            <person name="Lefevre C.M."/>
            <person name="Sharp J.A."/>
            <person name="Nicholas K.R."/>
            <person name="Ray D.A."/>
            <person name="Kube M."/>
            <person name="Reinhardt R."/>
            <person name="Pringle T.H."/>
            <person name="Taylor J."/>
            <person name="Jones R.C."/>
            <person name="Nixon B."/>
            <person name="Dacheux J.L."/>
            <person name="Niwa H."/>
            <person name="Sekita Y."/>
            <person name="Huang X."/>
            <person name="Stark A."/>
            <person name="Kheradpour P."/>
            <person name="Kellis M."/>
            <person name="Flicek P."/>
            <person name="Chen Y."/>
            <person name="Webber C."/>
            <person name="Hardison R."/>
            <person name="Nelson J."/>
            <person name="Hallsworth-Pepin K."/>
            <person name="Delehaunty K."/>
            <person name="Markovic C."/>
            <person name="Minx P."/>
            <person name="Feng Y."/>
            <person name="Kremitzki C."/>
            <person name="Mitreva M."/>
            <person name="Glasscock J."/>
            <person name="Wylie T."/>
            <person name="Wohldmann P."/>
            <person name="Thiru P."/>
            <person name="Nhan M.N."/>
            <person name="Pohl C.S."/>
            <person name="Smith S.M."/>
            <person name="Hou S."/>
            <person name="Nefedov M."/>
            <person name="de Jong P.J."/>
            <person name="Renfree M.B."/>
            <person name="Mardis E.R."/>
            <person name="Wilson R.K."/>
        </authorList>
    </citation>
    <scope>NUCLEOTIDE SEQUENCE [LARGE SCALE GENOMIC DNA]</scope>
    <source>
        <strain evidence="4 5">Glennie</strain>
    </source>
</reference>
<dbReference type="OMA" id="NHQKWTE"/>
<evidence type="ECO:0000256" key="3">
    <source>
        <dbReference type="SAM" id="Coils"/>
    </source>
</evidence>
<evidence type="ECO:0000313" key="5">
    <source>
        <dbReference type="Proteomes" id="UP000002279"/>
    </source>
</evidence>
<dbReference type="HOGENOM" id="CLU_056304_0_0_1"/>
<dbReference type="eggNOG" id="ENOG502QPWB">
    <property type="taxonomic scope" value="Eukaryota"/>
</dbReference>
<evidence type="ECO:0000313" key="4">
    <source>
        <dbReference type="Ensembl" id="ENSOANP00000017525.3"/>
    </source>
</evidence>
<dbReference type="AlphaFoldDB" id="F7FKN2"/>
<organism evidence="4 5">
    <name type="scientific">Ornithorhynchus anatinus</name>
    <name type="common">Duckbill platypus</name>
    <dbReference type="NCBI Taxonomy" id="9258"/>
    <lineage>
        <taxon>Eukaryota</taxon>
        <taxon>Metazoa</taxon>
        <taxon>Chordata</taxon>
        <taxon>Craniata</taxon>
        <taxon>Vertebrata</taxon>
        <taxon>Euteleostomi</taxon>
        <taxon>Mammalia</taxon>
        <taxon>Monotremata</taxon>
        <taxon>Ornithorhynchidae</taxon>
        <taxon>Ornithorhynchus</taxon>
    </lineage>
</organism>
<keyword evidence="5" id="KW-1185">Reference proteome</keyword>
<accession>F7FKN2</accession>
<evidence type="ECO:0000256" key="1">
    <source>
        <dbReference type="ARBA" id="ARBA00023054"/>
    </source>
</evidence>
<dbReference type="Ensembl" id="ENSOANT00000017528.3">
    <property type="protein sequence ID" value="ENSOANP00000017525.3"/>
    <property type="gene ID" value="ENSOANG00000011063.3"/>
</dbReference>
<feature type="coiled-coil region" evidence="3">
    <location>
        <begin position="342"/>
        <end position="369"/>
    </location>
</feature>
<dbReference type="Bgee" id="ENSOANG00000011063">
    <property type="expression patterns" value="Expressed in testis and 3 other cell types or tissues"/>
</dbReference>
<reference evidence="4" key="2">
    <citation type="submission" date="2025-08" db="UniProtKB">
        <authorList>
            <consortium name="Ensembl"/>
        </authorList>
    </citation>
    <scope>IDENTIFICATION</scope>
    <source>
        <strain evidence="4">Glennie</strain>
    </source>
</reference>
<name>F7FKN2_ORNAN</name>
<dbReference type="InParanoid" id="F7FKN2"/>
<sequence>MSSKNATELAQLTDKDQSFLPAIPINRSHQLEVRLSNQERTIAVLLEQAFRIKEDITSCLRGSQGFHREESLTRKLLENHIQTITSIVKKLNQNMEILQEQIRARDGVTTETNLALQNLNQKLIQEVGDLRGRVARCDANIAKLSGDLNVIRHDFRGLEKEVQEIKSTLEAYSNKVELKVMQLLGKIEISTSEQTSNLKTIYGDHHHELQLLDFKVNKLLGELCEQIQKERKWTESQFTKSENEQFFHINQLLITVRNSLEEAENKMEEKMNQQQLKIENLTNPQKYEAELNQMKNAKNTLFARINRMEKQMWEELEKIQDDYKSGFQLVHESLESLQQIQTSKMRLEKKRFKKDINKLQRKITEAKGA</sequence>
<proteinExistence type="inferred from homology"/>
<dbReference type="PANTHER" id="PTHR22420:SF5">
    <property type="entry name" value="PROTEIN FAM81B"/>
    <property type="match status" value="1"/>
</dbReference>
<evidence type="ECO:0000256" key="2">
    <source>
        <dbReference type="ARBA" id="ARBA00046344"/>
    </source>
</evidence>
<dbReference type="RefSeq" id="XP_007663049.3">
    <property type="nucleotide sequence ID" value="XM_007664859.4"/>
</dbReference>
<protein>
    <submittedName>
        <fullName evidence="4">Family with sequence similarity 81 member B</fullName>
    </submittedName>
</protein>
<dbReference type="OrthoDB" id="10014002at2759"/>
<feature type="coiled-coil region" evidence="3">
    <location>
        <begin position="253"/>
        <end position="311"/>
    </location>
</feature>
<dbReference type="InterPro" id="IPR029619">
    <property type="entry name" value="FAM81"/>
</dbReference>
<dbReference type="Proteomes" id="UP000002279">
    <property type="component" value="Chromosome 1"/>
</dbReference>
<dbReference type="KEGG" id="oaa:100077698"/>
<dbReference type="FunCoup" id="F7FKN2">
    <property type="interactions" value="190"/>
</dbReference>
<keyword evidence="1 3" id="KW-0175">Coiled coil</keyword>
<comment type="similarity">
    <text evidence="2">Belongs to the FAM81 family.</text>
</comment>
<dbReference type="GeneID" id="100077698"/>
<reference evidence="4" key="3">
    <citation type="submission" date="2025-09" db="UniProtKB">
        <authorList>
            <consortium name="Ensembl"/>
        </authorList>
    </citation>
    <scope>IDENTIFICATION</scope>
    <source>
        <strain evidence="4">Glennie</strain>
    </source>
</reference>
<dbReference type="PANTHER" id="PTHR22420">
    <property type="entry name" value="PROTEIN FAM81A"/>
    <property type="match status" value="1"/>
</dbReference>
<gene>
    <name evidence="4" type="primary">FAM81B</name>
</gene>